<dbReference type="EMBL" id="BQOL01000002">
    <property type="protein sequence ID" value="GKI20080.1"/>
    <property type="molecule type" value="Genomic_DNA"/>
</dbReference>
<keyword evidence="1" id="KW-0472">Membrane</keyword>
<dbReference type="RefSeq" id="WP_244076966.1">
    <property type="nucleotide sequence ID" value="NZ_AP025581.1"/>
</dbReference>
<dbReference type="Gene3D" id="2.60.120.1360">
    <property type="match status" value="1"/>
</dbReference>
<evidence type="ECO:0000313" key="3">
    <source>
        <dbReference type="Proteomes" id="UP001055105"/>
    </source>
</evidence>
<organism evidence="2 3">
    <name type="scientific">Alistipes finegoldii</name>
    <dbReference type="NCBI Taxonomy" id="214856"/>
    <lineage>
        <taxon>Bacteria</taxon>
        <taxon>Pseudomonadati</taxon>
        <taxon>Bacteroidota</taxon>
        <taxon>Bacteroidia</taxon>
        <taxon>Bacteroidales</taxon>
        <taxon>Rikenellaceae</taxon>
        <taxon>Alistipes</taxon>
    </lineage>
</organism>
<keyword evidence="1" id="KW-0812">Transmembrane</keyword>
<comment type="caution">
    <text evidence="2">The sequence shown here is derived from an EMBL/GenBank/DDBJ whole genome shotgun (WGS) entry which is preliminary data.</text>
</comment>
<evidence type="ECO:0000256" key="1">
    <source>
        <dbReference type="SAM" id="Phobius"/>
    </source>
</evidence>
<protein>
    <recommendedName>
        <fullName evidence="4">SGNH hydrolase-type esterase domain-containing protein</fullName>
    </recommendedName>
</protein>
<name>A0AA37P0V8_9BACT</name>
<feature type="transmembrane region" description="Helical" evidence="1">
    <location>
        <begin position="12"/>
        <end position="30"/>
    </location>
</feature>
<dbReference type="SUPFAM" id="SSF52266">
    <property type="entry name" value="SGNH hydrolase"/>
    <property type="match status" value="1"/>
</dbReference>
<sequence>MNTPEKDCIHRGWIAALALIAVLTAVSFIPPQSLGGVKLRRANILSDLVAFDDAVAAAEEPALFDEEDFHVDMEQVAERIEAERIEADSAPRPVQITFEWTLAPDSARRMPVVPDSARLNPTLVEIEDFGTPDSSRLRAFYDTLLCARRPVRIAVLGDSFIEGDILTADLRERLQQAYGGGGAGFAPMASPLTAFRRTIKTQSKGWTSYNIMQRKAAPQNLRENFYVSGWVCQPAAGASTRWENTDYRKRLDTCTAARVFFISPGESRVELTLNDSLRREFTVEGAPNIRQIAVTAPHVRSLSFKVLSGNEGFIGYGAVFEADGVVVDNYSVRSNNGQAMFWTNPSVNAQMNALLGYDLVILQYGLNIMQTGVSNYTNYAGQIEKMVAYVRQCFPTAAVLVLGVSDRSVKTDAGFEPMDAIPHMLGYQRGAAENTGAAFWPTCDAMRSLGGMEQFVANGWAGKDFTHINYAGGRRVAWSLFDALNAGAFRAYTEAEAARIRRQAEQAVLDSLRRRRIERDLIPGIPPETLNAPLK</sequence>
<gene>
    <name evidence="2" type="ORF">CE91St16_29880</name>
</gene>
<dbReference type="Gene3D" id="3.40.50.1110">
    <property type="entry name" value="SGNH hydrolase"/>
    <property type="match status" value="1"/>
</dbReference>
<dbReference type="Proteomes" id="UP001055105">
    <property type="component" value="Unassembled WGS sequence"/>
</dbReference>
<accession>A0AA37P0V8</accession>
<proteinExistence type="predicted"/>
<dbReference type="AlphaFoldDB" id="A0AA37P0V8"/>
<keyword evidence="1" id="KW-1133">Transmembrane helix</keyword>
<dbReference type="GO" id="GO:0016788">
    <property type="term" value="F:hydrolase activity, acting on ester bonds"/>
    <property type="evidence" value="ECO:0007669"/>
    <property type="project" value="UniProtKB-ARBA"/>
</dbReference>
<evidence type="ECO:0000313" key="2">
    <source>
        <dbReference type="EMBL" id="GKI20080.1"/>
    </source>
</evidence>
<evidence type="ECO:0008006" key="4">
    <source>
        <dbReference type="Google" id="ProtNLM"/>
    </source>
</evidence>
<reference evidence="2" key="1">
    <citation type="submission" date="2022-01" db="EMBL/GenBank/DDBJ databases">
        <title>Novel bile acid biosynthetic pathways are enriched in the microbiome of centenarians.</title>
        <authorList>
            <person name="Sato Y."/>
            <person name="Atarashi K."/>
            <person name="Plichta R.D."/>
            <person name="Arai Y."/>
            <person name="Sasajima S."/>
            <person name="Kearney M.S."/>
            <person name="Suda W."/>
            <person name="Takeshita K."/>
            <person name="Sasaki T."/>
            <person name="Okamoto S."/>
            <person name="Skelly N.A."/>
            <person name="Okamura Y."/>
            <person name="Vlamakis H."/>
            <person name="Li Y."/>
            <person name="Tanoue T."/>
            <person name="Takei H."/>
            <person name="Nittono H."/>
            <person name="Narushima S."/>
            <person name="Irie J."/>
            <person name="Itoh H."/>
            <person name="Moriya K."/>
            <person name="Sugiura Y."/>
            <person name="Suematsu M."/>
            <person name="Moritoki N."/>
            <person name="Shibata S."/>
            <person name="Littman R.D."/>
            <person name="Fischbach A.M."/>
            <person name="Uwamino Y."/>
            <person name="Inoue T."/>
            <person name="Honda A."/>
            <person name="Hattori M."/>
            <person name="Murai T."/>
            <person name="Xavier J.R."/>
            <person name="Hirose N."/>
            <person name="Honda K."/>
        </authorList>
    </citation>
    <scope>NUCLEOTIDE SEQUENCE</scope>
    <source>
        <strain evidence="2">CE91-St16</strain>
    </source>
</reference>
<dbReference type="InterPro" id="IPR036514">
    <property type="entry name" value="SGNH_hydro_sf"/>
</dbReference>